<comment type="caution">
    <text evidence="2">The sequence shown here is derived from an EMBL/GenBank/DDBJ whole genome shotgun (WGS) entry which is preliminary data.</text>
</comment>
<gene>
    <name evidence="2" type="ORF">AS888_20970</name>
</gene>
<evidence type="ECO:0000313" key="3">
    <source>
        <dbReference type="Proteomes" id="UP000064189"/>
    </source>
</evidence>
<dbReference type="AlphaFoldDB" id="A0A109MXC0"/>
<keyword evidence="3" id="KW-1185">Reference proteome</keyword>
<sequence>MLEVFLDEHRKYKEELLEEIIKLENEESDLKIRYRGLDIRQSILGSTKASMNEEISDEDRKSFDFLYIDKIQRELIDVIPAMTEETQYKEFKIKYNRKIIEHIDQVLEKLK</sequence>
<organism evidence="2 3">
    <name type="scientific">Peribacillus simplex</name>
    <dbReference type="NCBI Taxonomy" id="1478"/>
    <lineage>
        <taxon>Bacteria</taxon>
        <taxon>Bacillati</taxon>
        <taxon>Bacillota</taxon>
        <taxon>Bacilli</taxon>
        <taxon>Bacillales</taxon>
        <taxon>Bacillaceae</taxon>
        <taxon>Peribacillus</taxon>
    </lineage>
</organism>
<protein>
    <submittedName>
        <fullName evidence="2">Uncharacterized protein</fullName>
    </submittedName>
</protein>
<dbReference type="RefSeq" id="WP_061142624.1">
    <property type="nucleotide sequence ID" value="NZ_LNNH01000025.1"/>
</dbReference>
<dbReference type="EMBL" id="LNNH01000025">
    <property type="protein sequence ID" value="KWW17983.1"/>
    <property type="molecule type" value="Genomic_DNA"/>
</dbReference>
<proteinExistence type="predicted"/>
<name>A0A109MXC0_9BACI</name>
<feature type="coiled-coil region" evidence="1">
    <location>
        <begin position="6"/>
        <end position="33"/>
    </location>
</feature>
<evidence type="ECO:0000313" key="2">
    <source>
        <dbReference type="EMBL" id="KWW17983.1"/>
    </source>
</evidence>
<evidence type="ECO:0000256" key="1">
    <source>
        <dbReference type="SAM" id="Coils"/>
    </source>
</evidence>
<dbReference type="Proteomes" id="UP000064189">
    <property type="component" value="Unassembled WGS sequence"/>
</dbReference>
<accession>A0A109MXC0</accession>
<keyword evidence="1" id="KW-0175">Coiled coil</keyword>
<reference evidence="2 3" key="1">
    <citation type="submission" date="2015-11" db="EMBL/GenBank/DDBJ databases">
        <title>Genome Sequence of Bacillus simplex strain VanAntwerpen2.</title>
        <authorList>
            <person name="Couger M.B."/>
        </authorList>
    </citation>
    <scope>NUCLEOTIDE SEQUENCE [LARGE SCALE GENOMIC DNA]</scope>
    <source>
        <strain evidence="2 3">VanAntwerpen02</strain>
    </source>
</reference>